<name>A0A191Z3S9_MYROD</name>
<evidence type="ECO:0000313" key="15">
    <source>
        <dbReference type="EMBL" id="ANJ59787.1"/>
    </source>
</evidence>
<evidence type="ECO:0000256" key="3">
    <source>
        <dbReference type="ARBA" id="ARBA00004418"/>
    </source>
</evidence>
<evidence type="ECO:0000256" key="11">
    <source>
        <dbReference type="ARBA" id="ARBA00022833"/>
    </source>
</evidence>
<dbReference type="GO" id="GO:0008800">
    <property type="term" value="F:beta-lactamase activity"/>
    <property type="evidence" value="ECO:0007669"/>
    <property type="project" value="UniProtKB-EC"/>
</dbReference>
<dbReference type="GO" id="GO:0046677">
    <property type="term" value="P:response to antibiotic"/>
    <property type="evidence" value="ECO:0007669"/>
    <property type="project" value="UniProtKB-KW"/>
</dbReference>
<comment type="cofactor">
    <cofactor evidence="2">
        <name>Zn(2+)</name>
        <dbReference type="ChEBI" id="CHEBI:29105"/>
    </cofactor>
</comment>
<evidence type="ECO:0000256" key="4">
    <source>
        <dbReference type="ARBA" id="ARBA00005250"/>
    </source>
</evidence>
<keyword evidence="9" id="KW-0574">Periplasm</keyword>
<dbReference type="InterPro" id="IPR058199">
    <property type="entry name" value="BlaB//VIM/IMP-1"/>
</dbReference>
<dbReference type="EMBL" id="KX371616">
    <property type="protein sequence ID" value="ANJ59787.1"/>
    <property type="molecule type" value="Genomic_DNA"/>
</dbReference>
<reference evidence="15" key="1">
    <citation type="submission" date="2016-06" db="EMBL/GenBank/DDBJ databases">
        <title>New subclass B1 metallo-beta-lactamase gene from a clinical pathogenic Myroides odoratus strain.</title>
        <authorList>
            <person name="Xu S."/>
            <person name="Fu Z."/>
            <person name="Li Y."/>
            <person name="Shi G."/>
            <person name="Xu X."/>
            <person name="Wang M."/>
            <person name="Liu Y."/>
        </authorList>
    </citation>
    <scope>NUCLEOTIDE SEQUENCE</scope>
    <source>
        <strain evidence="15">XSfan</strain>
    </source>
</reference>
<evidence type="ECO:0000259" key="14">
    <source>
        <dbReference type="SMART" id="SM00849"/>
    </source>
</evidence>
<protein>
    <recommendedName>
        <fullName evidence="6">beta-lactamase</fullName>
        <ecNumber evidence="6">3.5.2.6</ecNumber>
    </recommendedName>
</protein>
<dbReference type="InterPro" id="IPR050855">
    <property type="entry name" value="NDM-1-like"/>
</dbReference>
<feature type="signal peptide" evidence="13">
    <location>
        <begin position="1"/>
        <end position="19"/>
    </location>
</feature>
<dbReference type="InterPro" id="IPR001279">
    <property type="entry name" value="Metallo-B-lactamas"/>
</dbReference>
<keyword evidence="11" id="KW-0862">Zinc</keyword>
<dbReference type="RefSeq" id="WP_060874262.1">
    <property type="nucleotide sequence ID" value="NG_051495.1"/>
</dbReference>
<dbReference type="GO" id="GO:0042597">
    <property type="term" value="C:periplasmic space"/>
    <property type="evidence" value="ECO:0007669"/>
    <property type="project" value="UniProtKB-SubCell"/>
</dbReference>
<dbReference type="NCBIfam" id="NF012137">
    <property type="entry name" value="bla_xUS"/>
    <property type="match status" value="1"/>
</dbReference>
<comment type="subcellular location">
    <subcellularLocation>
        <location evidence="3">Periplasm</location>
    </subcellularLocation>
</comment>
<evidence type="ECO:0000256" key="8">
    <source>
        <dbReference type="ARBA" id="ARBA00022729"/>
    </source>
</evidence>
<dbReference type="NCBIfam" id="NF033088">
    <property type="entry name" value="bla_subclass_B1"/>
    <property type="match status" value="1"/>
</dbReference>
<evidence type="ECO:0000256" key="6">
    <source>
        <dbReference type="ARBA" id="ARBA00012865"/>
    </source>
</evidence>
<evidence type="ECO:0000256" key="1">
    <source>
        <dbReference type="ARBA" id="ARBA00001526"/>
    </source>
</evidence>
<dbReference type="Pfam" id="PF00753">
    <property type="entry name" value="Lactamase_B"/>
    <property type="match status" value="1"/>
</dbReference>
<keyword evidence="7" id="KW-0479">Metal-binding</keyword>
<feature type="domain" description="Metallo-beta-lactamase" evidence="14">
    <location>
        <begin position="48"/>
        <end position="218"/>
    </location>
</feature>
<dbReference type="GO" id="GO:0017001">
    <property type="term" value="P:antibiotic catabolic process"/>
    <property type="evidence" value="ECO:0007669"/>
    <property type="project" value="InterPro"/>
</dbReference>
<dbReference type="EC" id="3.5.2.6" evidence="6"/>
<evidence type="ECO:0000256" key="2">
    <source>
        <dbReference type="ARBA" id="ARBA00001947"/>
    </source>
</evidence>
<dbReference type="SUPFAM" id="SSF56281">
    <property type="entry name" value="Metallo-hydrolase/oxidoreductase"/>
    <property type="match status" value="1"/>
</dbReference>
<evidence type="ECO:0000256" key="9">
    <source>
        <dbReference type="ARBA" id="ARBA00022764"/>
    </source>
</evidence>
<keyword evidence="8 13" id="KW-0732">Signal</keyword>
<dbReference type="NCBIfam" id="NF012146">
    <property type="entry name" value="blaB-IND-MUS"/>
    <property type="match status" value="1"/>
</dbReference>
<dbReference type="InterPro" id="IPR001018">
    <property type="entry name" value="Beta-lactamase_class-B_CS"/>
</dbReference>
<comment type="catalytic activity">
    <reaction evidence="1">
        <text>a beta-lactam + H2O = a substituted beta-amino acid</text>
        <dbReference type="Rhea" id="RHEA:20401"/>
        <dbReference type="ChEBI" id="CHEBI:15377"/>
        <dbReference type="ChEBI" id="CHEBI:35627"/>
        <dbReference type="ChEBI" id="CHEBI:140347"/>
        <dbReference type="EC" id="3.5.2.6"/>
    </reaction>
</comment>
<evidence type="ECO:0000256" key="10">
    <source>
        <dbReference type="ARBA" id="ARBA00022801"/>
    </source>
</evidence>
<dbReference type="SMART" id="SM00849">
    <property type="entry name" value="Lactamase_B"/>
    <property type="match status" value="1"/>
</dbReference>
<dbReference type="InterPro" id="IPR036866">
    <property type="entry name" value="RibonucZ/Hydroxyglut_hydro"/>
</dbReference>
<dbReference type="AlphaFoldDB" id="A0A191Z3S9"/>
<keyword evidence="10" id="KW-0378">Hydrolase</keyword>
<evidence type="ECO:0000256" key="7">
    <source>
        <dbReference type="ARBA" id="ARBA00022723"/>
    </source>
</evidence>
<dbReference type="OrthoDB" id="9769598at2"/>
<dbReference type="NCBIfam" id="NF012229">
    <property type="entry name" value="bla_class_B_core"/>
    <property type="match status" value="1"/>
</dbReference>
<dbReference type="Gene3D" id="3.60.15.10">
    <property type="entry name" value="Ribonuclease Z/Hydroxyacylglutathione hydrolase-like"/>
    <property type="match status" value="1"/>
</dbReference>
<evidence type="ECO:0000256" key="12">
    <source>
        <dbReference type="ARBA" id="ARBA00023251"/>
    </source>
</evidence>
<feature type="chain" id="PRO_5008250304" description="beta-lactamase" evidence="13">
    <location>
        <begin position="20"/>
        <end position="248"/>
    </location>
</feature>
<keyword evidence="12" id="KW-0046">Antibiotic resistance</keyword>
<comment type="subunit">
    <text evidence="5">Monomer.</text>
</comment>
<organism evidence="15">
    <name type="scientific">Myroides odoratus</name>
    <name type="common">Flavobacterium odoratum</name>
    <dbReference type="NCBI Taxonomy" id="256"/>
    <lineage>
        <taxon>Bacteria</taxon>
        <taxon>Pseudomonadati</taxon>
        <taxon>Bacteroidota</taxon>
        <taxon>Flavobacteriia</taxon>
        <taxon>Flavobacteriales</taxon>
        <taxon>Flavobacteriaceae</taxon>
        <taxon>Myroides</taxon>
    </lineage>
</organism>
<proteinExistence type="inferred from homology"/>
<dbReference type="GO" id="GO:0008270">
    <property type="term" value="F:zinc ion binding"/>
    <property type="evidence" value="ECO:0007669"/>
    <property type="project" value="InterPro"/>
</dbReference>
<dbReference type="PANTHER" id="PTHR42951:SF4">
    <property type="entry name" value="ACYL-COENZYME A THIOESTERASE MBLAC2"/>
    <property type="match status" value="1"/>
</dbReference>
<gene>
    <name evidence="15" type="primary">blaMOC</name>
</gene>
<evidence type="ECO:0000256" key="13">
    <source>
        <dbReference type="SAM" id="SignalP"/>
    </source>
</evidence>
<dbReference type="PANTHER" id="PTHR42951">
    <property type="entry name" value="METALLO-BETA-LACTAMASE DOMAIN-CONTAINING"/>
    <property type="match status" value="1"/>
</dbReference>
<dbReference type="CARD" id="ARO:3006952">
    <property type="molecule name" value="MOC-1"/>
    <property type="mechanism identifier" value="ARO:0001004"/>
    <property type="mechanism name" value="antibiotic inactivation"/>
</dbReference>
<dbReference type="PROSITE" id="PS00744">
    <property type="entry name" value="BETA_LACTAMASE_B_2"/>
    <property type="match status" value="1"/>
</dbReference>
<sequence length="248" mass="28417">MYKFLSSILLLASTTFVFAQSKPLKVEKLQDNIYVYITYQMYNGVEYSSNALYIVTDEGAILIDTPWDKEQNDPLVEHIRKQHNKEVKWVITTHFHEDRSGGLDYFRKAGAETYTYALTNEILKNRNEPQAEFTFGKEKHFTFGKEEIVVYFLGEGHSKDNTVVWFPKEKVLYGGCLIKSAEATDIGYIGDGNTDAWPATIKAVKSKFKQAKTVIPGHDNWNQSGHIENTERILSAYNAQKVKNNKQI</sequence>
<evidence type="ECO:0000256" key="5">
    <source>
        <dbReference type="ARBA" id="ARBA00011245"/>
    </source>
</evidence>
<accession>A0A191Z3S9</accession>
<comment type="similarity">
    <text evidence="4">Belongs to the metallo-beta-lactamase superfamily. Class-B beta-lactamase family.</text>
</comment>